<keyword evidence="3" id="KW-1185">Reference proteome</keyword>
<organism evidence="1">
    <name type="scientific">Spirodela intermedia</name>
    <name type="common">Intermediate duckweed</name>
    <dbReference type="NCBI Taxonomy" id="51605"/>
    <lineage>
        <taxon>Eukaryota</taxon>
        <taxon>Viridiplantae</taxon>
        <taxon>Streptophyta</taxon>
        <taxon>Embryophyta</taxon>
        <taxon>Tracheophyta</taxon>
        <taxon>Spermatophyta</taxon>
        <taxon>Magnoliopsida</taxon>
        <taxon>Liliopsida</taxon>
        <taxon>Araceae</taxon>
        <taxon>Lemnoideae</taxon>
        <taxon>Spirodela</taxon>
    </lineage>
</organism>
<evidence type="ECO:0000313" key="3">
    <source>
        <dbReference type="Proteomes" id="UP000663760"/>
    </source>
</evidence>
<name>A0A7I8IHE5_SPIIN</name>
<dbReference type="EMBL" id="LR746266">
    <property type="protein sequence ID" value="CAA7393237.1"/>
    <property type="molecule type" value="Genomic_DNA"/>
</dbReference>
<gene>
    <name evidence="1" type="ORF">SI7747_03003682</name>
    <name evidence="2" type="ORF">SI8410_03004018</name>
</gene>
<dbReference type="Proteomes" id="UP000663760">
    <property type="component" value="Chromosome 3"/>
</dbReference>
<protein>
    <submittedName>
        <fullName evidence="1">Uncharacterized protein</fullName>
    </submittedName>
</protein>
<dbReference type="EMBL" id="LR743590">
    <property type="protein sequence ID" value="CAA2617517.1"/>
    <property type="molecule type" value="Genomic_DNA"/>
</dbReference>
<dbReference type="AlphaFoldDB" id="A0A7I8IHE5"/>
<evidence type="ECO:0000313" key="2">
    <source>
        <dbReference type="EMBL" id="CAA7393237.1"/>
    </source>
</evidence>
<sequence length="32" mass="3795">MIERVHVGRLRRRISGIEWVQCSGFIDDLHCI</sequence>
<proteinExistence type="predicted"/>
<evidence type="ECO:0000313" key="1">
    <source>
        <dbReference type="EMBL" id="CAA2617517.1"/>
    </source>
</evidence>
<reference evidence="1" key="1">
    <citation type="submission" date="2019-12" db="EMBL/GenBank/DDBJ databases">
        <authorList>
            <person name="Scholz U."/>
            <person name="Mascher M."/>
            <person name="Fiebig A."/>
        </authorList>
    </citation>
    <scope>NUCLEOTIDE SEQUENCE</scope>
</reference>
<accession>A0A7I8IHE5</accession>